<reference evidence="1 2" key="1">
    <citation type="submission" date="2018-03" db="EMBL/GenBank/DDBJ databases">
        <title>Genome sequence of Clostridium vincentii DSM 10228.</title>
        <authorList>
            <person name="Poehlein A."/>
            <person name="Daniel R."/>
        </authorList>
    </citation>
    <scope>NUCLEOTIDE SEQUENCE [LARGE SCALE GENOMIC DNA]</scope>
    <source>
        <strain evidence="1 2">DSM 10228</strain>
    </source>
</reference>
<comment type="caution">
    <text evidence="1">The sequence shown here is derived from an EMBL/GenBank/DDBJ whole genome shotgun (WGS) entry which is preliminary data.</text>
</comment>
<evidence type="ECO:0000313" key="1">
    <source>
        <dbReference type="EMBL" id="PRR81182.1"/>
    </source>
</evidence>
<gene>
    <name evidence="1" type="ORF">CLVI_26860</name>
</gene>
<sequence length="112" mass="13194">MHAKSKYTFIAHYWLVKGMLNCKKWNFVSDDEDNSIIDSIMRIFIQSINDKKAHHFVCKLDCNLSKKEACVLYMESSKKLKRRVIYNGKNGLSSFNIQKEMIAEELTYHNLL</sequence>
<protein>
    <submittedName>
        <fullName evidence="1">Uncharacterized protein</fullName>
    </submittedName>
</protein>
<organism evidence="1 2">
    <name type="scientific">Clostridium vincentii</name>
    <dbReference type="NCBI Taxonomy" id="52704"/>
    <lineage>
        <taxon>Bacteria</taxon>
        <taxon>Bacillati</taxon>
        <taxon>Bacillota</taxon>
        <taxon>Clostridia</taxon>
        <taxon>Eubacteriales</taxon>
        <taxon>Clostridiaceae</taxon>
        <taxon>Clostridium</taxon>
    </lineage>
</organism>
<dbReference type="Proteomes" id="UP000239471">
    <property type="component" value="Unassembled WGS sequence"/>
</dbReference>
<dbReference type="AlphaFoldDB" id="A0A2T0BBG5"/>
<dbReference type="OrthoDB" id="9813957at2"/>
<name>A0A2T0BBG5_9CLOT</name>
<dbReference type="EMBL" id="PVXQ01000034">
    <property type="protein sequence ID" value="PRR81182.1"/>
    <property type="molecule type" value="Genomic_DNA"/>
</dbReference>
<dbReference type="RefSeq" id="WP_106060606.1">
    <property type="nucleotide sequence ID" value="NZ_PVXQ01000034.1"/>
</dbReference>
<keyword evidence="2" id="KW-1185">Reference proteome</keyword>
<proteinExistence type="predicted"/>
<evidence type="ECO:0000313" key="2">
    <source>
        <dbReference type="Proteomes" id="UP000239471"/>
    </source>
</evidence>
<accession>A0A2T0BBG5</accession>